<dbReference type="EMBL" id="JACSEA010000010">
    <property type="protein sequence ID" value="KAF7390807.1"/>
    <property type="molecule type" value="Genomic_DNA"/>
</dbReference>
<dbReference type="AlphaFoldDB" id="A0A834JPB6"/>
<accession>A0A834JPB6</accession>
<evidence type="ECO:0000256" key="1">
    <source>
        <dbReference type="SAM" id="MobiDB-lite"/>
    </source>
</evidence>
<organism evidence="2 3">
    <name type="scientific">Vespula vulgaris</name>
    <name type="common">Yellow jacket</name>
    <name type="synonym">Wasp</name>
    <dbReference type="NCBI Taxonomy" id="7454"/>
    <lineage>
        <taxon>Eukaryota</taxon>
        <taxon>Metazoa</taxon>
        <taxon>Ecdysozoa</taxon>
        <taxon>Arthropoda</taxon>
        <taxon>Hexapoda</taxon>
        <taxon>Insecta</taxon>
        <taxon>Pterygota</taxon>
        <taxon>Neoptera</taxon>
        <taxon>Endopterygota</taxon>
        <taxon>Hymenoptera</taxon>
        <taxon>Apocrita</taxon>
        <taxon>Aculeata</taxon>
        <taxon>Vespoidea</taxon>
        <taxon>Vespidae</taxon>
        <taxon>Vespinae</taxon>
        <taxon>Vespula</taxon>
    </lineage>
</organism>
<gene>
    <name evidence="2" type="ORF">HZH66_009287</name>
</gene>
<dbReference type="Proteomes" id="UP000614350">
    <property type="component" value="Unassembled WGS sequence"/>
</dbReference>
<protein>
    <submittedName>
        <fullName evidence="2">Uncharacterized protein</fullName>
    </submittedName>
</protein>
<feature type="compositionally biased region" description="Basic residues" evidence="1">
    <location>
        <begin position="32"/>
        <end position="46"/>
    </location>
</feature>
<comment type="caution">
    <text evidence="2">The sequence shown here is derived from an EMBL/GenBank/DDBJ whole genome shotgun (WGS) entry which is preliminary data.</text>
</comment>
<name>A0A834JPB6_VESVU</name>
<sequence>MEGKKSTRRRRRRNKDPFSYFPSDTKQTRVLRSVRIRGKKEKRKREREKERERERDRKKPSLTVIGKKRRNVSRVKRIRAHFH</sequence>
<feature type="region of interest" description="Disordered" evidence="1">
    <location>
        <begin position="1"/>
        <end position="63"/>
    </location>
</feature>
<evidence type="ECO:0000313" key="3">
    <source>
        <dbReference type="Proteomes" id="UP000614350"/>
    </source>
</evidence>
<feature type="compositionally biased region" description="Basic residues" evidence="1">
    <location>
        <begin position="1"/>
        <end position="14"/>
    </location>
</feature>
<feature type="compositionally biased region" description="Basic and acidic residues" evidence="1">
    <location>
        <begin position="47"/>
        <end position="59"/>
    </location>
</feature>
<keyword evidence="3" id="KW-1185">Reference proteome</keyword>
<evidence type="ECO:0000313" key="2">
    <source>
        <dbReference type="EMBL" id="KAF7390807.1"/>
    </source>
</evidence>
<proteinExistence type="predicted"/>
<reference evidence="2" key="1">
    <citation type="journal article" date="2020" name="G3 (Bethesda)">
        <title>High-Quality Assemblies for Three Invasive Social Wasps from the &lt;i&gt;Vespula&lt;/i&gt; Genus.</title>
        <authorList>
            <person name="Harrop T.W.R."/>
            <person name="Guhlin J."/>
            <person name="McLaughlin G.M."/>
            <person name="Permina E."/>
            <person name="Stockwell P."/>
            <person name="Gilligan J."/>
            <person name="Le Lec M.F."/>
            <person name="Gruber M.A.M."/>
            <person name="Quinn O."/>
            <person name="Lovegrove M."/>
            <person name="Duncan E.J."/>
            <person name="Remnant E.J."/>
            <person name="Van Eeckhoven J."/>
            <person name="Graham B."/>
            <person name="Knapp R.A."/>
            <person name="Langford K.W."/>
            <person name="Kronenberg Z."/>
            <person name="Press M.O."/>
            <person name="Eacker S.M."/>
            <person name="Wilson-Rankin E.E."/>
            <person name="Purcell J."/>
            <person name="Lester P.J."/>
            <person name="Dearden P.K."/>
        </authorList>
    </citation>
    <scope>NUCLEOTIDE SEQUENCE</scope>
    <source>
        <strain evidence="2">Marl-1</strain>
    </source>
</reference>